<dbReference type="PANTHER" id="PTHR13166">
    <property type="entry name" value="PROTEIN C6ORF149"/>
    <property type="match status" value="1"/>
</dbReference>
<dbReference type="GO" id="GO:0016226">
    <property type="term" value="P:iron-sulfur cluster assembly"/>
    <property type="evidence" value="ECO:0007669"/>
    <property type="project" value="InterPro"/>
</dbReference>
<feature type="coiled-coil region" evidence="2">
    <location>
        <begin position="86"/>
        <end position="113"/>
    </location>
</feature>
<dbReference type="Pfam" id="PF25811">
    <property type="entry name" value="CAK-anch_MAT1"/>
    <property type="match status" value="1"/>
</dbReference>
<dbReference type="Pfam" id="PF05347">
    <property type="entry name" value="Complex1_LYR"/>
    <property type="match status" value="1"/>
</dbReference>
<organism evidence="7 8">
    <name type="scientific">Caenorhabditis bovis</name>
    <dbReference type="NCBI Taxonomy" id="2654633"/>
    <lineage>
        <taxon>Eukaryota</taxon>
        <taxon>Metazoa</taxon>
        <taxon>Ecdysozoa</taxon>
        <taxon>Nematoda</taxon>
        <taxon>Chromadorea</taxon>
        <taxon>Rhabditida</taxon>
        <taxon>Rhabditina</taxon>
        <taxon>Rhabditomorpha</taxon>
        <taxon>Rhabditoidea</taxon>
        <taxon>Rhabditidae</taxon>
        <taxon>Peloderinae</taxon>
        <taxon>Caenorhabditis</taxon>
    </lineage>
</organism>
<dbReference type="Proteomes" id="UP000494206">
    <property type="component" value="Unassembled WGS sequence"/>
</dbReference>
<dbReference type="Pfam" id="PF06391">
    <property type="entry name" value="MAT1"/>
    <property type="match status" value="1"/>
</dbReference>
<evidence type="ECO:0000256" key="1">
    <source>
        <dbReference type="ARBA" id="ARBA00009508"/>
    </source>
</evidence>
<dbReference type="InterPro" id="IPR008011">
    <property type="entry name" value="Complex1_LYR_dom"/>
</dbReference>
<keyword evidence="2" id="KW-0175">Coiled coil</keyword>
<dbReference type="EMBL" id="CADEPM010000004">
    <property type="protein sequence ID" value="CAB3404137.1"/>
    <property type="molecule type" value="Genomic_DNA"/>
</dbReference>
<keyword evidence="8" id="KW-1185">Reference proteome</keyword>
<dbReference type="GO" id="GO:0005739">
    <property type="term" value="C:mitochondrion"/>
    <property type="evidence" value="ECO:0007669"/>
    <property type="project" value="TreeGrafter"/>
</dbReference>
<dbReference type="OrthoDB" id="275715at2759"/>
<gene>
    <name evidence="7" type="ORF">CBOVIS_LOCUS6518</name>
</gene>
<evidence type="ECO:0000256" key="3">
    <source>
        <dbReference type="SAM" id="MobiDB-lite"/>
    </source>
</evidence>
<dbReference type="InterPro" id="IPR051522">
    <property type="entry name" value="ISC_assembly_LYR"/>
</dbReference>
<accession>A0A8S1EVE1</accession>
<proteinExistence type="inferred from homology"/>
<comment type="caution">
    <text evidence="7">The sequence shown here is derived from an EMBL/GenBank/DDBJ whole genome shotgun (WGS) entry which is preliminary data.</text>
</comment>
<evidence type="ECO:0000313" key="8">
    <source>
        <dbReference type="Proteomes" id="UP000494206"/>
    </source>
</evidence>
<feature type="region of interest" description="Disordered" evidence="3">
    <location>
        <begin position="190"/>
        <end position="213"/>
    </location>
</feature>
<evidence type="ECO:0000259" key="5">
    <source>
        <dbReference type="Pfam" id="PF06391"/>
    </source>
</evidence>
<protein>
    <submittedName>
        <fullName evidence="7">Uncharacterized protein</fullName>
    </submittedName>
</protein>
<feature type="domain" description="MAT1 C-terminal CAK anchor" evidence="6">
    <location>
        <begin position="238"/>
        <end position="288"/>
    </location>
</feature>
<evidence type="ECO:0000313" key="7">
    <source>
        <dbReference type="EMBL" id="CAB3404137.1"/>
    </source>
</evidence>
<dbReference type="InterPro" id="IPR045297">
    <property type="entry name" value="Complex1_LYR_LYRM4"/>
</dbReference>
<dbReference type="InterPro" id="IPR057657">
    <property type="entry name" value="MAT1_CAK-anch"/>
</dbReference>
<dbReference type="PANTHER" id="PTHR13166:SF7">
    <property type="entry name" value="LYR MOTIF-CONTAINING PROTEIN 4"/>
    <property type="match status" value="1"/>
</dbReference>
<name>A0A8S1EVE1_9PELO</name>
<dbReference type="GO" id="GO:1990221">
    <property type="term" value="C:L-cysteine desulfurase complex"/>
    <property type="evidence" value="ECO:0007669"/>
    <property type="project" value="TreeGrafter"/>
</dbReference>
<feature type="domain" description="MAT1 centre" evidence="5">
    <location>
        <begin position="90"/>
        <end position="217"/>
    </location>
</feature>
<comment type="similarity">
    <text evidence="1">Belongs to the complex I LYR family.</text>
</comment>
<evidence type="ECO:0000259" key="4">
    <source>
        <dbReference type="Pfam" id="PF05347"/>
    </source>
</evidence>
<reference evidence="7 8" key="1">
    <citation type="submission" date="2020-04" db="EMBL/GenBank/DDBJ databases">
        <authorList>
            <person name="Laetsch R D."/>
            <person name="Stevens L."/>
            <person name="Kumar S."/>
            <person name="Blaxter L. M."/>
        </authorList>
    </citation>
    <scope>NUCLEOTIDE SEQUENCE [LARGE SCALE GENOMIC DNA]</scope>
</reference>
<sequence length="290" mass="34320">MSSAAIPRSSWVKLYKQLQQEANKIPQYNYRSFFNRRIRDHFEKNRTVSDLNKQHELYQEGLRNLEVLKRQSLVCQLYPHKKTVVEQKLEIDVEKTLEEVAQFQAQYKDLVERNRRRLDEDQQWVEDNLREERAMKQRINSINQQDTKENEKNSAVTDTKAIMDELRDSNVAAEVILDRERKKQIEKELEEKEEQEKRKKRNKELLQNRKRQAENMSFTSTMRIAGRPYVHQNLDLVINGPQVPTFAQIESMGYLSHMRQASMGRIAGGYTATMGVARALFESRLDLLAF</sequence>
<dbReference type="CDD" id="cd20264">
    <property type="entry name" value="Complex1_LYR_LYRM4"/>
    <property type="match status" value="1"/>
</dbReference>
<feature type="domain" description="Complex 1 LYR protein" evidence="4">
    <location>
        <begin position="12"/>
        <end position="67"/>
    </location>
</feature>
<dbReference type="AlphaFoldDB" id="A0A8S1EVE1"/>
<evidence type="ECO:0000259" key="6">
    <source>
        <dbReference type="Pfam" id="PF25811"/>
    </source>
</evidence>
<evidence type="ECO:0000256" key="2">
    <source>
        <dbReference type="SAM" id="Coils"/>
    </source>
</evidence>
<dbReference type="InterPro" id="IPR015877">
    <property type="entry name" value="MAT1_centre"/>
</dbReference>